<dbReference type="PROSITE" id="PS50929">
    <property type="entry name" value="ABC_TM1F"/>
    <property type="match status" value="1"/>
</dbReference>
<dbReference type="GO" id="GO:0016887">
    <property type="term" value="F:ATP hydrolysis activity"/>
    <property type="evidence" value="ECO:0007669"/>
    <property type="project" value="InterPro"/>
</dbReference>
<evidence type="ECO:0000313" key="10">
    <source>
        <dbReference type="EMBL" id="WHX47893.1"/>
    </source>
</evidence>
<evidence type="ECO:0000256" key="5">
    <source>
        <dbReference type="ARBA" id="ARBA00022989"/>
    </source>
</evidence>
<evidence type="ECO:0000256" key="2">
    <source>
        <dbReference type="ARBA" id="ARBA00022692"/>
    </source>
</evidence>
<dbReference type="PROSITE" id="PS00211">
    <property type="entry name" value="ABC_TRANSPORTER_1"/>
    <property type="match status" value="1"/>
</dbReference>
<evidence type="ECO:0000313" key="11">
    <source>
        <dbReference type="Proteomes" id="UP001177943"/>
    </source>
</evidence>
<dbReference type="GO" id="GO:0005524">
    <property type="term" value="F:ATP binding"/>
    <property type="evidence" value="ECO:0007669"/>
    <property type="project" value="UniProtKB-KW"/>
</dbReference>
<dbReference type="AlphaFoldDB" id="A0AA95I5W4"/>
<dbReference type="PROSITE" id="PS50893">
    <property type="entry name" value="ABC_TRANSPORTER_2"/>
    <property type="match status" value="1"/>
</dbReference>
<evidence type="ECO:0000259" key="8">
    <source>
        <dbReference type="PROSITE" id="PS50893"/>
    </source>
</evidence>
<dbReference type="KEGG" id="pwn:QNH46_17365"/>
<keyword evidence="4 10" id="KW-0067">ATP-binding</keyword>
<dbReference type="InterPro" id="IPR039421">
    <property type="entry name" value="Type_1_exporter"/>
</dbReference>
<keyword evidence="3" id="KW-0547">Nucleotide-binding</keyword>
<dbReference type="Pfam" id="PF00664">
    <property type="entry name" value="ABC_membrane"/>
    <property type="match status" value="1"/>
</dbReference>
<dbReference type="Gene3D" id="3.40.50.300">
    <property type="entry name" value="P-loop containing nucleotide triphosphate hydrolases"/>
    <property type="match status" value="1"/>
</dbReference>
<feature type="transmembrane region" description="Helical" evidence="7">
    <location>
        <begin position="225"/>
        <end position="248"/>
    </location>
</feature>
<dbReference type="Pfam" id="PF00005">
    <property type="entry name" value="ABC_tran"/>
    <property type="match status" value="1"/>
</dbReference>
<feature type="transmembrane region" description="Helical" evidence="7">
    <location>
        <begin position="254"/>
        <end position="271"/>
    </location>
</feature>
<feature type="domain" description="ABC transmembrane type-1" evidence="9">
    <location>
        <begin position="9"/>
        <end position="289"/>
    </location>
</feature>
<feature type="transmembrane region" description="Helical" evidence="7">
    <location>
        <begin position="12"/>
        <end position="33"/>
    </location>
</feature>
<dbReference type="Proteomes" id="UP001177943">
    <property type="component" value="Chromosome"/>
</dbReference>
<sequence length="549" mass="60645">MKDFKKGLLLASLLLVALSILTIIPGLLLKSIFDNGISQNNFQHVIAFSSILAAIYIVKSIFNYFSNLVFTKVSQNIVFNLRKNISTKLLKLPMEFFNFYPSGYLTSRLNEANNIGGLISANTFKVVLSFFELIATLIILININLKLTLILCLVMPVYYLISSKYLSSIFKVSTEAAEKGAVLNSRIQQSVQGIEEIKNLSVEGEETEKINTATKELVDISIKQSILYSIGLELIILVGALSSVLLIIVGGRDVIFSGMTIGGYIVFMNYLPKLYSPIQSLSSTALTIQPALVSLKRVHLFLDQMGEDENSSKEKIDTIRSIDFDKVSFKYQEDQPDVLNQVSFRLDSKDKLLIKGANGSGKTTILRLLMGLYTVRDGKGQILINGRPIDQLDKHALRTKIGIVSQKIYLFDDTIENNIKYGAGSPDQAAYAKVLEMTGLDKIIASFPEGENTLVGENGSLLSGGQIQRIAIARALLKGADLLLFDEAISHMDALGRDNIKELITGELADYICVIIDHSNEFDGICNKSIYLQAKDNSSHLLHSSQVEM</sequence>
<dbReference type="SMART" id="SM00382">
    <property type="entry name" value="AAA"/>
    <property type="match status" value="1"/>
</dbReference>
<dbReference type="InterPro" id="IPR017871">
    <property type="entry name" value="ABC_transporter-like_CS"/>
</dbReference>
<keyword evidence="2 7" id="KW-0812">Transmembrane</keyword>
<keyword evidence="6 7" id="KW-0472">Membrane</keyword>
<dbReference type="CDD" id="cd07346">
    <property type="entry name" value="ABC_6TM_exporters"/>
    <property type="match status" value="1"/>
</dbReference>
<dbReference type="EMBL" id="CP126084">
    <property type="protein sequence ID" value="WHX47893.1"/>
    <property type="molecule type" value="Genomic_DNA"/>
</dbReference>
<accession>A0AA95I5W4</accession>
<feature type="transmembrane region" description="Helical" evidence="7">
    <location>
        <begin position="45"/>
        <end position="65"/>
    </location>
</feature>
<keyword evidence="5 7" id="KW-1133">Transmembrane helix</keyword>
<dbReference type="GO" id="GO:0005886">
    <property type="term" value="C:plasma membrane"/>
    <property type="evidence" value="ECO:0007669"/>
    <property type="project" value="UniProtKB-SubCell"/>
</dbReference>
<dbReference type="InterPro" id="IPR003593">
    <property type="entry name" value="AAA+_ATPase"/>
</dbReference>
<dbReference type="SUPFAM" id="SSF90123">
    <property type="entry name" value="ABC transporter transmembrane region"/>
    <property type="match status" value="1"/>
</dbReference>
<dbReference type="InterPro" id="IPR036640">
    <property type="entry name" value="ABC1_TM_sf"/>
</dbReference>
<evidence type="ECO:0000259" key="9">
    <source>
        <dbReference type="PROSITE" id="PS50929"/>
    </source>
</evidence>
<evidence type="ECO:0000256" key="3">
    <source>
        <dbReference type="ARBA" id="ARBA00022741"/>
    </source>
</evidence>
<evidence type="ECO:0000256" key="7">
    <source>
        <dbReference type="SAM" id="Phobius"/>
    </source>
</evidence>
<feature type="transmembrane region" description="Helical" evidence="7">
    <location>
        <begin position="133"/>
        <end position="161"/>
    </location>
</feature>
<dbReference type="InterPro" id="IPR003439">
    <property type="entry name" value="ABC_transporter-like_ATP-bd"/>
</dbReference>
<name>A0AA95I5W4_9BACL</name>
<evidence type="ECO:0000256" key="6">
    <source>
        <dbReference type="ARBA" id="ARBA00023136"/>
    </source>
</evidence>
<evidence type="ECO:0000256" key="1">
    <source>
        <dbReference type="ARBA" id="ARBA00004651"/>
    </source>
</evidence>
<dbReference type="PANTHER" id="PTHR43394">
    <property type="entry name" value="ATP-DEPENDENT PERMEASE MDL1, MITOCHONDRIAL"/>
    <property type="match status" value="1"/>
</dbReference>
<organism evidence="10 11">
    <name type="scientific">Paenibacillus woosongensis</name>
    <dbReference type="NCBI Taxonomy" id="307580"/>
    <lineage>
        <taxon>Bacteria</taxon>
        <taxon>Bacillati</taxon>
        <taxon>Bacillota</taxon>
        <taxon>Bacilli</taxon>
        <taxon>Bacillales</taxon>
        <taxon>Paenibacillaceae</taxon>
        <taxon>Paenibacillus</taxon>
    </lineage>
</organism>
<dbReference type="PANTHER" id="PTHR43394:SF1">
    <property type="entry name" value="ATP-BINDING CASSETTE SUB-FAMILY B MEMBER 10, MITOCHONDRIAL"/>
    <property type="match status" value="1"/>
</dbReference>
<evidence type="ECO:0000256" key="4">
    <source>
        <dbReference type="ARBA" id="ARBA00022840"/>
    </source>
</evidence>
<protein>
    <submittedName>
        <fullName evidence="10">ABC transporter ATP-binding protein</fullName>
    </submittedName>
</protein>
<dbReference type="SUPFAM" id="SSF52540">
    <property type="entry name" value="P-loop containing nucleoside triphosphate hydrolases"/>
    <property type="match status" value="1"/>
</dbReference>
<dbReference type="InterPro" id="IPR027417">
    <property type="entry name" value="P-loop_NTPase"/>
</dbReference>
<dbReference type="InterPro" id="IPR011527">
    <property type="entry name" value="ABC1_TM_dom"/>
</dbReference>
<feature type="domain" description="ABC transporter" evidence="8">
    <location>
        <begin position="319"/>
        <end position="542"/>
    </location>
</feature>
<proteinExistence type="predicted"/>
<comment type="subcellular location">
    <subcellularLocation>
        <location evidence="1">Cell membrane</location>
        <topology evidence="1">Multi-pass membrane protein</topology>
    </subcellularLocation>
</comment>
<reference evidence="10" key="1">
    <citation type="submission" date="2023-05" db="EMBL/GenBank/DDBJ databases">
        <title>Comparative genomics of Bacillaceae isolates and their secondary metabolite potential.</title>
        <authorList>
            <person name="Song L."/>
            <person name="Nielsen L.J."/>
            <person name="Mohite O."/>
            <person name="Xu X."/>
            <person name="Weber T."/>
            <person name="Kovacs A.T."/>
        </authorList>
    </citation>
    <scope>NUCLEOTIDE SEQUENCE</scope>
    <source>
        <strain evidence="10">B2_4</strain>
    </source>
</reference>
<dbReference type="Gene3D" id="1.20.1560.10">
    <property type="entry name" value="ABC transporter type 1, transmembrane domain"/>
    <property type="match status" value="1"/>
</dbReference>
<dbReference type="GO" id="GO:0015421">
    <property type="term" value="F:ABC-type oligopeptide transporter activity"/>
    <property type="evidence" value="ECO:0007669"/>
    <property type="project" value="TreeGrafter"/>
</dbReference>
<gene>
    <name evidence="10" type="ORF">QNH46_17365</name>
</gene>
<dbReference type="RefSeq" id="WP_283925379.1">
    <property type="nucleotide sequence ID" value="NZ_CP126084.1"/>
</dbReference>